<organism evidence="1">
    <name type="scientific">marine sediment metagenome</name>
    <dbReference type="NCBI Taxonomy" id="412755"/>
    <lineage>
        <taxon>unclassified sequences</taxon>
        <taxon>metagenomes</taxon>
        <taxon>ecological metagenomes</taxon>
    </lineage>
</organism>
<dbReference type="EMBL" id="BARS01028334">
    <property type="protein sequence ID" value="GAG07216.1"/>
    <property type="molecule type" value="Genomic_DNA"/>
</dbReference>
<dbReference type="GO" id="GO:0003824">
    <property type="term" value="F:catalytic activity"/>
    <property type="evidence" value="ECO:0007669"/>
    <property type="project" value="InterPro"/>
</dbReference>
<dbReference type="AlphaFoldDB" id="X0W3A7"/>
<sequence length="96" mass="11048">MELNYQELGMKAGLEVHQQLDTGKLFCRCPSLMREDQADLEFKRKLRAVASELGKFDPAALEAFKKKQSYLYKFYSDSNCLIELDEEPPKPINSKA</sequence>
<reference evidence="1" key="1">
    <citation type="journal article" date="2014" name="Front. Microbiol.">
        <title>High frequency of phylogenetically diverse reductive dehalogenase-homologous genes in deep subseafloor sedimentary metagenomes.</title>
        <authorList>
            <person name="Kawai M."/>
            <person name="Futagami T."/>
            <person name="Toyoda A."/>
            <person name="Takaki Y."/>
            <person name="Nishi S."/>
            <person name="Hori S."/>
            <person name="Arai W."/>
            <person name="Tsubouchi T."/>
            <person name="Morono Y."/>
            <person name="Uchiyama I."/>
            <person name="Ito T."/>
            <person name="Fujiyama A."/>
            <person name="Inagaki F."/>
            <person name="Takami H."/>
        </authorList>
    </citation>
    <scope>NUCLEOTIDE SEQUENCE</scope>
    <source>
        <strain evidence="1">Expedition CK06-06</strain>
    </source>
</reference>
<dbReference type="InterPro" id="IPR014746">
    <property type="entry name" value="Gln_synth/guanido_kin_cat_dom"/>
</dbReference>
<evidence type="ECO:0008006" key="2">
    <source>
        <dbReference type="Google" id="ProtNLM"/>
    </source>
</evidence>
<dbReference type="SUPFAM" id="SSF55931">
    <property type="entry name" value="Glutamine synthetase/guanido kinase"/>
    <property type="match status" value="1"/>
</dbReference>
<gene>
    <name evidence="1" type="ORF">S01H1_44418</name>
</gene>
<proteinExistence type="predicted"/>
<evidence type="ECO:0000313" key="1">
    <source>
        <dbReference type="EMBL" id="GAG07216.1"/>
    </source>
</evidence>
<accession>X0W3A7</accession>
<name>X0W3A7_9ZZZZ</name>
<protein>
    <recommendedName>
        <fullName evidence="2">Aspartyl/Glutamyl-tRNA(Gln) amidotransferase subunit B/E catalytic domain-containing protein</fullName>
    </recommendedName>
</protein>
<comment type="caution">
    <text evidence="1">The sequence shown here is derived from an EMBL/GenBank/DDBJ whole genome shotgun (WGS) entry which is preliminary data.</text>
</comment>
<feature type="non-terminal residue" evidence="1">
    <location>
        <position position="96"/>
    </location>
</feature>